<evidence type="ECO:0000256" key="3">
    <source>
        <dbReference type="ARBA" id="ARBA00023082"/>
    </source>
</evidence>
<dbReference type="OrthoDB" id="679904at2"/>
<dbReference type="PANTHER" id="PTHR43133:SF46">
    <property type="entry name" value="RNA POLYMERASE SIGMA-70 FACTOR ECF SUBFAMILY"/>
    <property type="match status" value="1"/>
</dbReference>
<dbReference type="GO" id="GO:0016987">
    <property type="term" value="F:sigma factor activity"/>
    <property type="evidence" value="ECO:0007669"/>
    <property type="project" value="UniProtKB-KW"/>
</dbReference>
<dbReference type="Gene3D" id="1.10.1740.10">
    <property type="match status" value="1"/>
</dbReference>
<evidence type="ECO:0000256" key="1">
    <source>
        <dbReference type="ARBA" id="ARBA00010641"/>
    </source>
</evidence>
<feature type="domain" description="RNA polymerase sigma factor 70 region 4 type 2" evidence="6">
    <location>
        <begin position="128"/>
        <end position="176"/>
    </location>
</feature>
<dbReference type="SUPFAM" id="SSF88946">
    <property type="entry name" value="Sigma2 domain of RNA polymerase sigma factors"/>
    <property type="match status" value="1"/>
</dbReference>
<protein>
    <recommendedName>
        <fullName evidence="9">RNA polymerase sigma-70 factor</fullName>
    </recommendedName>
</protein>
<dbReference type="EMBL" id="QCXX01000004">
    <property type="protein sequence ID" value="PUV23350.1"/>
    <property type="molecule type" value="Genomic_DNA"/>
</dbReference>
<evidence type="ECO:0000313" key="7">
    <source>
        <dbReference type="EMBL" id="PUV23350.1"/>
    </source>
</evidence>
<dbReference type="Pfam" id="PF04542">
    <property type="entry name" value="Sigma70_r2"/>
    <property type="match status" value="1"/>
</dbReference>
<keyword evidence="4" id="KW-0804">Transcription</keyword>
<dbReference type="GO" id="GO:0003677">
    <property type="term" value="F:DNA binding"/>
    <property type="evidence" value="ECO:0007669"/>
    <property type="project" value="InterPro"/>
</dbReference>
<evidence type="ECO:0008006" key="9">
    <source>
        <dbReference type="Google" id="ProtNLM"/>
    </source>
</evidence>
<dbReference type="NCBIfam" id="TIGR02937">
    <property type="entry name" value="sigma70-ECF"/>
    <property type="match status" value="1"/>
</dbReference>
<keyword evidence="8" id="KW-1185">Reference proteome</keyword>
<dbReference type="InterPro" id="IPR036388">
    <property type="entry name" value="WH-like_DNA-bd_sf"/>
</dbReference>
<proteinExistence type="inferred from homology"/>
<dbReference type="InterPro" id="IPR014284">
    <property type="entry name" value="RNA_pol_sigma-70_dom"/>
</dbReference>
<organism evidence="7 8">
    <name type="scientific">Sphingobacterium athyrii</name>
    <dbReference type="NCBI Taxonomy" id="2152717"/>
    <lineage>
        <taxon>Bacteria</taxon>
        <taxon>Pseudomonadati</taxon>
        <taxon>Bacteroidota</taxon>
        <taxon>Sphingobacteriia</taxon>
        <taxon>Sphingobacteriales</taxon>
        <taxon>Sphingobacteriaceae</taxon>
        <taxon>Sphingobacterium</taxon>
    </lineage>
</organism>
<comment type="caution">
    <text evidence="7">The sequence shown here is derived from an EMBL/GenBank/DDBJ whole genome shotgun (WGS) entry which is preliminary data.</text>
</comment>
<evidence type="ECO:0000256" key="2">
    <source>
        <dbReference type="ARBA" id="ARBA00023015"/>
    </source>
</evidence>
<evidence type="ECO:0000259" key="5">
    <source>
        <dbReference type="Pfam" id="PF04542"/>
    </source>
</evidence>
<dbReference type="InterPro" id="IPR013325">
    <property type="entry name" value="RNA_pol_sigma_r2"/>
</dbReference>
<keyword evidence="3" id="KW-0731">Sigma factor</keyword>
<evidence type="ECO:0000313" key="8">
    <source>
        <dbReference type="Proteomes" id="UP000250831"/>
    </source>
</evidence>
<dbReference type="RefSeq" id="WP_108634700.1">
    <property type="nucleotide sequence ID" value="NZ_QCXX01000004.1"/>
</dbReference>
<dbReference type="AlphaFoldDB" id="A0A363NRK6"/>
<keyword evidence="2" id="KW-0805">Transcription regulation</keyword>
<comment type="similarity">
    <text evidence="1">Belongs to the sigma-70 factor family. ECF subfamily.</text>
</comment>
<dbReference type="InterPro" id="IPR013324">
    <property type="entry name" value="RNA_pol_sigma_r3/r4-like"/>
</dbReference>
<feature type="domain" description="RNA polymerase sigma-70 region 2" evidence="5">
    <location>
        <begin position="29"/>
        <end position="95"/>
    </location>
</feature>
<dbReference type="InterPro" id="IPR039425">
    <property type="entry name" value="RNA_pol_sigma-70-like"/>
</dbReference>
<dbReference type="SUPFAM" id="SSF88659">
    <property type="entry name" value="Sigma3 and sigma4 domains of RNA polymerase sigma factors"/>
    <property type="match status" value="1"/>
</dbReference>
<gene>
    <name evidence="7" type="ORF">DCO56_15580</name>
</gene>
<evidence type="ECO:0000259" key="6">
    <source>
        <dbReference type="Pfam" id="PF08281"/>
    </source>
</evidence>
<dbReference type="Proteomes" id="UP000250831">
    <property type="component" value="Unassembled WGS sequence"/>
</dbReference>
<reference evidence="7 8" key="1">
    <citation type="submission" date="2018-04" db="EMBL/GenBank/DDBJ databases">
        <title>Sphingobacterium sp. M46 Genome.</title>
        <authorList>
            <person name="Cheng J."/>
            <person name="Li Y."/>
        </authorList>
    </citation>
    <scope>NUCLEOTIDE SEQUENCE [LARGE SCALE GENOMIC DNA]</scope>
    <source>
        <strain evidence="7 8">M46</strain>
    </source>
</reference>
<evidence type="ECO:0000256" key="4">
    <source>
        <dbReference type="ARBA" id="ARBA00023163"/>
    </source>
</evidence>
<dbReference type="GO" id="GO:0006352">
    <property type="term" value="P:DNA-templated transcription initiation"/>
    <property type="evidence" value="ECO:0007669"/>
    <property type="project" value="InterPro"/>
</dbReference>
<name>A0A363NRK6_9SPHI</name>
<dbReference type="Pfam" id="PF08281">
    <property type="entry name" value="Sigma70_r4_2"/>
    <property type="match status" value="1"/>
</dbReference>
<dbReference type="PANTHER" id="PTHR43133">
    <property type="entry name" value="RNA POLYMERASE ECF-TYPE SIGMA FACTO"/>
    <property type="match status" value="1"/>
</dbReference>
<accession>A0A363NRK6</accession>
<sequence>MKNDKYASHNNISLLARLREGDLEAFNILYNRYWSVLLDESYKRLEDLASCEEIVQDVFIDLWEHCSKREILNVEAYLFTCMKYKVFETYKKSKRRNVLIAENKQLYQSQEVVDGNTYGEKDLKSLIEQWVSNLPQKRQEIFKMRYLDGLTTKEISELTKTSQNTVQNHLGASIQKLKKLVLQHFLTLLMIFYTCK</sequence>
<dbReference type="Gene3D" id="1.10.10.10">
    <property type="entry name" value="Winged helix-like DNA-binding domain superfamily/Winged helix DNA-binding domain"/>
    <property type="match status" value="1"/>
</dbReference>
<dbReference type="InterPro" id="IPR013249">
    <property type="entry name" value="RNA_pol_sigma70_r4_t2"/>
</dbReference>
<dbReference type="InterPro" id="IPR007627">
    <property type="entry name" value="RNA_pol_sigma70_r2"/>
</dbReference>